<dbReference type="InterPro" id="IPR036271">
    <property type="entry name" value="Tet_transcr_reg_TetR-rel_C_sf"/>
</dbReference>
<dbReference type="SUPFAM" id="SSF46689">
    <property type="entry name" value="Homeodomain-like"/>
    <property type="match status" value="1"/>
</dbReference>
<reference evidence="7" key="2">
    <citation type="submission" date="2020-09" db="EMBL/GenBank/DDBJ databases">
        <authorList>
            <person name="Sun Q."/>
            <person name="Ohkuma M."/>
        </authorList>
    </citation>
    <scope>NUCLEOTIDE SEQUENCE</scope>
    <source>
        <strain evidence="7">JCM 4784</strain>
    </source>
</reference>
<organism evidence="7 8">
    <name type="scientific">Streptomyces longispororuber</name>
    <dbReference type="NCBI Taxonomy" id="68230"/>
    <lineage>
        <taxon>Bacteria</taxon>
        <taxon>Bacillati</taxon>
        <taxon>Actinomycetota</taxon>
        <taxon>Actinomycetes</taxon>
        <taxon>Kitasatosporales</taxon>
        <taxon>Streptomycetaceae</taxon>
        <taxon>Streptomyces</taxon>
    </lineage>
</organism>
<dbReference type="PRINTS" id="PR00400">
    <property type="entry name" value="TETREPRESSOR"/>
</dbReference>
<gene>
    <name evidence="7" type="ORF">GCM10018785_66400</name>
</gene>
<keyword evidence="4" id="KW-0804">Transcription</keyword>
<dbReference type="InterPro" id="IPR009057">
    <property type="entry name" value="Homeodomain-like_sf"/>
</dbReference>
<dbReference type="Pfam" id="PF00440">
    <property type="entry name" value="TetR_N"/>
    <property type="match status" value="1"/>
</dbReference>
<dbReference type="InterPro" id="IPR001647">
    <property type="entry name" value="HTH_TetR"/>
</dbReference>
<dbReference type="InterPro" id="IPR004111">
    <property type="entry name" value="Repressor_TetR_C"/>
</dbReference>
<feature type="domain" description="Tetracycline repressor TetR C-terminal" evidence="6">
    <location>
        <begin position="86"/>
        <end position="208"/>
    </location>
</feature>
<dbReference type="Proteomes" id="UP000608024">
    <property type="component" value="Unassembled WGS sequence"/>
</dbReference>
<dbReference type="EMBL" id="BNBT01000167">
    <property type="protein sequence ID" value="GHE90139.1"/>
    <property type="molecule type" value="Genomic_DNA"/>
</dbReference>
<evidence type="ECO:0000313" key="7">
    <source>
        <dbReference type="EMBL" id="GHE90139.1"/>
    </source>
</evidence>
<dbReference type="SUPFAM" id="SSF48498">
    <property type="entry name" value="Tetracyclin repressor-like, C-terminal domain"/>
    <property type="match status" value="1"/>
</dbReference>
<evidence type="ECO:0000256" key="1">
    <source>
        <dbReference type="ARBA" id="ARBA00022491"/>
    </source>
</evidence>
<evidence type="ECO:0000256" key="4">
    <source>
        <dbReference type="ARBA" id="ARBA00023163"/>
    </source>
</evidence>
<dbReference type="InterPro" id="IPR003012">
    <property type="entry name" value="Tet_transcr_reg_TetR"/>
</dbReference>
<dbReference type="RefSeq" id="WP_190139870.1">
    <property type="nucleotide sequence ID" value="NZ_BNBT01000167.1"/>
</dbReference>
<keyword evidence="8" id="KW-1185">Reference proteome</keyword>
<comment type="caution">
    <text evidence="7">The sequence shown here is derived from an EMBL/GenBank/DDBJ whole genome shotgun (WGS) entry which is preliminary data.</text>
</comment>
<accession>A0A919A6H7</accession>
<dbReference type="GO" id="GO:0046677">
    <property type="term" value="P:response to antibiotic"/>
    <property type="evidence" value="ECO:0007669"/>
    <property type="project" value="InterPro"/>
</dbReference>
<evidence type="ECO:0000259" key="5">
    <source>
        <dbReference type="Pfam" id="PF00440"/>
    </source>
</evidence>
<protein>
    <submittedName>
        <fullName evidence="7">Transcriptional regulator, TetR family protein</fullName>
    </submittedName>
</protein>
<evidence type="ECO:0000256" key="3">
    <source>
        <dbReference type="ARBA" id="ARBA00023125"/>
    </source>
</evidence>
<keyword evidence="2" id="KW-0805">Transcription regulation</keyword>
<evidence type="ECO:0000313" key="8">
    <source>
        <dbReference type="Proteomes" id="UP000608024"/>
    </source>
</evidence>
<keyword evidence="3" id="KW-0238">DNA-binding</keyword>
<dbReference type="GO" id="GO:0003677">
    <property type="term" value="F:DNA binding"/>
    <property type="evidence" value="ECO:0007669"/>
    <property type="project" value="UniProtKB-KW"/>
</dbReference>
<sequence>MTKRQAPPGRQESSYRAGLTPGAVARAALGVLADKGADGVSVRGTAERLGVRMNTVLWHAKTKTRLLELMADAIVAEVALEGLPAAWRERVRELLRRYRRALLAHRDGARIVAGTYAAETATLRFAEALTAALLDGGLSERDAAWTAWDLQYFVLGLTQEEQSVPAAGDRRLAEAVRAGDYPSLARLVEHFGDTSFDGRFEHGLDRLLGPERA</sequence>
<feature type="domain" description="HTH tetR-type" evidence="5">
    <location>
        <begin position="26"/>
        <end position="68"/>
    </location>
</feature>
<keyword evidence="1" id="KW-0678">Repressor</keyword>
<reference evidence="7" key="1">
    <citation type="journal article" date="2014" name="Int. J. Syst. Evol. Microbiol.">
        <title>Complete genome sequence of Corynebacterium casei LMG S-19264T (=DSM 44701T), isolated from a smear-ripened cheese.</title>
        <authorList>
            <consortium name="US DOE Joint Genome Institute (JGI-PGF)"/>
            <person name="Walter F."/>
            <person name="Albersmeier A."/>
            <person name="Kalinowski J."/>
            <person name="Ruckert C."/>
        </authorList>
    </citation>
    <scope>NUCLEOTIDE SEQUENCE</scope>
    <source>
        <strain evidence="7">JCM 4784</strain>
    </source>
</reference>
<dbReference type="GO" id="GO:0045892">
    <property type="term" value="P:negative regulation of DNA-templated transcription"/>
    <property type="evidence" value="ECO:0007669"/>
    <property type="project" value="InterPro"/>
</dbReference>
<evidence type="ECO:0000256" key="2">
    <source>
        <dbReference type="ARBA" id="ARBA00023015"/>
    </source>
</evidence>
<name>A0A919A6H7_9ACTN</name>
<dbReference type="Pfam" id="PF02909">
    <property type="entry name" value="TetR_C_1"/>
    <property type="match status" value="1"/>
</dbReference>
<dbReference type="Gene3D" id="1.10.357.10">
    <property type="entry name" value="Tetracycline Repressor, domain 2"/>
    <property type="match status" value="1"/>
</dbReference>
<proteinExistence type="predicted"/>
<dbReference type="AlphaFoldDB" id="A0A919A6H7"/>
<evidence type="ECO:0000259" key="6">
    <source>
        <dbReference type="Pfam" id="PF02909"/>
    </source>
</evidence>
<dbReference type="Gene3D" id="1.10.10.60">
    <property type="entry name" value="Homeodomain-like"/>
    <property type="match status" value="1"/>
</dbReference>